<comment type="similarity">
    <text evidence="1">Belongs to the multicopper oxidase family.</text>
</comment>
<feature type="domain" description="Plastocyanin-like" evidence="6">
    <location>
        <begin position="536"/>
        <end position="640"/>
    </location>
</feature>
<dbReference type="Pfam" id="PF07732">
    <property type="entry name" value="Cu-oxidase_3"/>
    <property type="match status" value="1"/>
</dbReference>
<dbReference type="InterPro" id="IPR001117">
    <property type="entry name" value="Cu-oxidase_2nd"/>
</dbReference>
<dbReference type="eggNOG" id="KOG1263">
    <property type="taxonomic scope" value="Eukaryota"/>
</dbReference>
<evidence type="ECO:0000259" key="6">
    <source>
        <dbReference type="Pfam" id="PF07731"/>
    </source>
</evidence>
<dbReference type="GO" id="GO:0005507">
    <property type="term" value="F:copper ion binding"/>
    <property type="evidence" value="ECO:0007669"/>
    <property type="project" value="InterPro"/>
</dbReference>
<dbReference type="PANTHER" id="PTHR11709:SF414">
    <property type="entry name" value="ADR239WP"/>
    <property type="match status" value="1"/>
</dbReference>
<sequence length="677" mass="73513">MMISNLVNCGTKWSADAPKSQYQLSPDFKICSDKVTRKYEFVITNTTAAPDGFLRTVLAINNQIPGPLIEVNEGDSLEVTVVNHSGGPLTIHWHGLYQNGTNWEDGPTGITQCPIAAGISYTYKFTVDNQFGTFWYHAHALNTMADGIHGPLIVHSTRDPLVRGIDFDEEAVLVLADWYHNTSAQIIHDMFYTDKGYFGTPGTPSPNSVVMNGVGEWDCKYATTQQFCKPTTVLPEFSVAAGNKIRFRLINSGSHSMLFFSADEHALNVTEADATPVHGPSKVHRLKFHNGQRYSVIVTIDSKEAGNSFYIRASADTDCWAWVSADLQTTARGIVRVAKPGKTLSSKDKQVRPNSKDWSDPANGPCVDLDPDLLSPIIPQEVPTTVAGSGQFANAFGFVSVLEGEKVANPPPPPSPPSGTGNPRNTGITRNTTGASKALGSDSEISLGASLSTSDIPIILKRQISTGVDSASIPAGTAALPPNFTVIPGLPTIPREARGAFFVNNVTWATYPYQPIMHDLAPGGVGKVNSDRVANVVYPTEDWYDLYLVNMDPALAHAYHLHGMDMHIVAIGQGQPTPESLAKLDYNTKNPLRRDTIAIAAGTFVVARLFTDLPGVWAMHCHFGWHLAIGFAGVVVVQPDKIAKFKIPDENLALCSHGQANEREPGRRKRSIITEFR</sequence>
<keyword evidence="9" id="KW-1185">Reference proteome</keyword>
<name>F4R860_MELLP</name>
<dbReference type="AlphaFoldDB" id="F4R860"/>
<dbReference type="KEGG" id="mlr:MELLADRAFT_90956"/>
<accession>F4R860</accession>
<organism evidence="9">
    <name type="scientific">Melampsora larici-populina (strain 98AG31 / pathotype 3-4-7)</name>
    <name type="common">Poplar leaf rust fungus</name>
    <dbReference type="NCBI Taxonomy" id="747676"/>
    <lineage>
        <taxon>Eukaryota</taxon>
        <taxon>Fungi</taxon>
        <taxon>Dikarya</taxon>
        <taxon>Basidiomycota</taxon>
        <taxon>Pucciniomycotina</taxon>
        <taxon>Pucciniomycetes</taxon>
        <taxon>Pucciniales</taxon>
        <taxon>Melampsoraceae</taxon>
        <taxon>Melampsora</taxon>
    </lineage>
</organism>
<protein>
    <submittedName>
        <fullName evidence="8">Multi-copper-oxidase laccase-like protein</fullName>
    </submittedName>
</protein>
<dbReference type="InParanoid" id="F4R860"/>
<proteinExistence type="inferred from homology"/>
<dbReference type="InterPro" id="IPR045087">
    <property type="entry name" value="Cu-oxidase_fam"/>
</dbReference>
<reference evidence="9" key="1">
    <citation type="journal article" date="2011" name="Proc. Natl. Acad. Sci. U.S.A.">
        <title>Obligate biotrophy features unraveled by the genomic analysis of rust fungi.</title>
        <authorList>
            <person name="Duplessis S."/>
            <person name="Cuomo C.A."/>
            <person name="Lin Y.-C."/>
            <person name="Aerts A."/>
            <person name="Tisserant E."/>
            <person name="Veneault-Fourrey C."/>
            <person name="Joly D.L."/>
            <person name="Hacquard S."/>
            <person name="Amselem J."/>
            <person name="Cantarel B.L."/>
            <person name="Chiu R."/>
            <person name="Coutinho P.M."/>
            <person name="Feau N."/>
            <person name="Field M."/>
            <person name="Frey P."/>
            <person name="Gelhaye E."/>
            <person name="Goldberg J."/>
            <person name="Grabherr M.G."/>
            <person name="Kodira C.D."/>
            <person name="Kohler A."/>
            <person name="Kuees U."/>
            <person name="Lindquist E.A."/>
            <person name="Lucas S.M."/>
            <person name="Mago R."/>
            <person name="Mauceli E."/>
            <person name="Morin E."/>
            <person name="Murat C."/>
            <person name="Pangilinan J.L."/>
            <person name="Park R."/>
            <person name="Pearson M."/>
            <person name="Quesneville H."/>
            <person name="Rouhier N."/>
            <person name="Sakthikumar S."/>
            <person name="Salamov A.A."/>
            <person name="Schmutz J."/>
            <person name="Selles B."/>
            <person name="Shapiro H."/>
            <person name="Tanguay P."/>
            <person name="Tuskan G.A."/>
            <person name="Henrissat B."/>
            <person name="Van de Peer Y."/>
            <person name="Rouze P."/>
            <person name="Ellis J.G."/>
            <person name="Dodds P.N."/>
            <person name="Schein J.E."/>
            <person name="Zhong S."/>
            <person name="Hamelin R.C."/>
            <person name="Grigoriev I.V."/>
            <person name="Szabo L.J."/>
            <person name="Martin F."/>
        </authorList>
    </citation>
    <scope>NUCLEOTIDE SEQUENCE [LARGE SCALE GENOMIC DNA]</scope>
    <source>
        <strain evidence="9">98AG31 / pathotype 3-4-7</strain>
    </source>
</reference>
<evidence type="ECO:0000313" key="8">
    <source>
        <dbReference type="EMBL" id="EGG11669.1"/>
    </source>
</evidence>
<dbReference type="GO" id="GO:0016491">
    <property type="term" value="F:oxidoreductase activity"/>
    <property type="evidence" value="ECO:0007669"/>
    <property type="project" value="InterPro"/>
</dbReference>
<dbReference type="HOGENOM" id="CLU_006504_7_1_1"/>
<dbReference type="VEuPathDB" id="FungiDB:MELLADRAFT_90956"/>
<evidence type="ECO:0000313" key="9">
    <source>
        <dbReference type="Proteomes" id="UP000001072"/>
    </source>
</evidence>
<dbReference type="STRING" id="747676.F4R860"/>
<dbReference type="InterPro" id="IPR008972">
    <property type="entry name" value="Cupredoxin"/>
</dbReference>
<evidence type="ECO:0000259" key="7">
    <source>
        <dbReference type="Pfam" id="PF07732"/>
    </source>
</evidence>
<dbReference type="CDD" id="cd13857">
    <property type="entry name" value="CuRO_1_Diphenol_Ox"/>
    <property type="match status" value="1"/>
</dbReference>
<dbReference type="OrthoDB" id="2503026at2759"/>
<dbReference type="Proteomes" id="UP000001072">
    <property type="component" value="Unassembled WGS sequence"/>
</dbReference>
<evidence type="ECO:0000256" key="3">
    <source>
        <dbReference type="ARBA" id="ARBA00023180"/>
    </source>
</evidence>
<dbReference type="EMBL" id="GL883092">
    <property type="protein sequence ID" value="EGG11669.1"/>
    <property type="molecule type" value="Genomic_DNA"/>
</dbReference>
<feature type="region of interest" description="Disordered" evidence="4">
    <location>
        <begin position="341"/>
        <end position="366"/>
    </location>
</feature>
<dbReference type="SUPFAM" id="SSF49503">
    <property type="entry name" value="Cupredoxins"/>
    <property type="match status" value="3"/>
</dbReference>
<keyword evidence="3" id="KW-0325">Glycoprotein</keyword>
<dbReference type="CDD" id="cd13904">
    <property type="entry name" value="CuRO_3_Diphenol_Ox"/>
    <property type="match status" value="1"/>
</dbReference>
<feature type="domain" description="Plastocyanin-like" evidence="7">
    <location>
        <begin position="43"/>
        <end position="157"/>
    </location>
</feature>
<dbReference type="RefSeq" id="XP_007405304.1">
    <property type="nucleotide sequence ID" value="XM_007405242.1"/>
</dbReference>
<dbReference type="Gene3D" id="2.60.40.420">
    <property type="entry name" value="Cupredoxins - blue copper proteins"/>
    <property type="match status" value="3"/>
</dbReference>
<dbReference type="PANTHER" id="PTHR11709">
    <property type="entry name" value="MULTI-COPPER OXIDASE"/>
    <property type="match status" value="1"/>
</dbReference>
<feature type="compositionally biased region" description="Basic and acidic residues" evidence="4">
    <location>
        <begin position="345"/>
        <end position="359"/>
    </location>
</feature>
<gene>
    <name evidence="8" type="ORF">MELLADRAFT_90956</name>
</gene>
<dbReference type="GeneID" id="18935739"/>
<keyword evidence="2" id="KW-0186">Copper</keyword>
<evidence type="ECO:0000259" key="5">
    <source>
        <dbReference type="Pfam" id="PF00394"/>
    </source>
</evidence>
<evidence type="ECO:0000256" key="2">
    <source>
        <dbReference type="ARBA" id="ARBA00023008"/>
    </source>
</evidence>
<feature type="domain" description="Plastocyanin-like" evidence="5">
    <location>
        <begin position="170"/>
        <end position="317"/>
    </location>
</feature>
<evidence type="ECO:0000256" key="1">
    <source>
        <dbReference type="ARBA" id="ARBA00010609"/>
    </source>
</evidence>
<feature type="compositionally biased region" description="Polar residues" evidence="4">
    <location>
        <begin position="419"/>
        <end position="435"/>
    </location>
</feature>
<dbReference type="InterPro" id="IPR011707">
    <property type="entry name" value="Cu-oxidase-like_N"/>
</dbReference>
<evidence type="ECO:0000256" key="4">
    <source>
        <dbReference type="SAM" id="MobiDB-lite"/>
    </source>
</evidence>
<dbReference type="Pfam" id="PF00394">
    <property type="entry name" value="Cu-oxidase"/>
    <property type="match status" value="1"/>
</dbReference>
<dbReference type="Pfam" id="PF07731">
    <property type="entry name" value="Cu-oxidase_2"/>
    <property type="match status" value="1"/>
</dbReference>
<feature type="region of interest" description="Disordered" evidence="4">
    <location>
        <begin position="405"/>
        <end position="441"/>
    </location>
</feature>
<dbReference type="InterPro" id="IPR011706">
    <property type="entry name" value="Cu-oxidase_C"/>
</dbReference>